<dbReference type="AlphaFoldDB" id="A0A917PPY6"/>
<dbReference type="InterPro" id="IPR002575">
    <property type="entry name" value="Aminoglycoside_PTrfase"/>
</dbReference>
<dbReference type="Proteomes" id="UP000635726">
    <property type="component" value="Unassembled WGS sequence"/>
</dbReference>
<reference evidence="2" key="1">
    <citation type="journal article" date="2014" name="Int. J. Syst. Evol. Microbiol.">
        <title>Complete genome sequence of Corynebacterium casei LMG S-19264T (=DSM 44701T), isolated from a smear-ripened cheese.</title>
        <authorList>
            <consortium name="US DOE Joint Genome Institute (JGI-PGF)"/>
            <person name="Walter F."/>
            <person name="Albersmeier A."/>
            <person name="Kalinowski J."/>
            <person name="Ruckert C."/>
        </authorList>
    </citation>
    <scope>NUCLEOTIDE SEQUENCE</scope>
    <source>
        <strain evidence="2">JCM 14371</strain>
    </source>
</reference>
<evidence type="ECO:0000313" key="3">
    <source>
        <dbReference type="Proteomes" id="UP000635726"/>
    </source>
</evidence>
<dbReference type="Pfam" id="PF01636">
    <property type="entry name" value="APH"/>
    <property type="match status" value="1"/>
</dbReference>
<dbReference type="SUPFAM" id="SSF56112">
    <property type="entry name" value="Protein kinase-like (PK-like)"/>
    <property type="match status" value="1"/>
</dbReference>
<dbReference type="RefSeq" id="WP_188964520.1">
    <property type="nucleotide sequence ID" value="NZ_BMOE01000017.1"/>
</dbReference>
<protein>
    <recommendedName>
        <fullName evidence="1">Aminoglycoside phosphotransferase domain-containing protein</fullName>
    </recommendedName>
</protein>
<organism evidence="2 3">
    <name type="scientific">Deinococcus aquiradiocola</name>
    <dbReference type="NCBI Taxonomy" id="393059"/>
    <lineage>
        <taxon>Bacteria</taxon>
        <taxon>Thermotogati</taxon>
        <taxon>Deinococcota</taxon>
        <taxon>Deinococci</taxon>
        <taxon>Deinococcales</taxon>
        <taxon>Deinococcaceae</taxon>
        <taxon>Deinococcus</taxon>
    </lineage>
</organism>
<proteinExistence type="predicted"/>
<evidence type="ECO:0000259" key="1">
    <source>
        <dbReference type="Pfam" id="PF01636"/>
    </source>
</evidence>
<dbReference type="EMBL" id="BMOE01000017">
    <property type="protein sequence ID" value="GGJ87316.1"/>
    <property type="molecule type" value="Genomic_DNA"/>
</dbReference>
<comment type="caution">
    <text evidence="2">The sequence shown here is derived from an EMBL/GenBank/DDBJ whole genome shotgun (WGS) entry which is preliminary data.</text>
</comment>
<keyword evidence="3" id="KW-1185">Reference proteome</keyword>
<reference evidence="2" key="2">
    <citation type="submission" date="2020-09" db="EMBL/GenBank/DDBJ databases">
        <authorList>
            <person name="Sun Q."/>
            <person name="Ohkuma M."/>
        </authorList>
    </citation>
    <scope>NUCLEOTIDE SEQUENCE</scope>
    <source>
        <strain evidence="2">JCM 14371</strain>
    </source>
</reference>
<name>A0A917PPY6_9DEIO</name>
<evidence type="ECO:0000313" key="2">
    <source>
        <dbReference type="EMBL" id="GGJ87316.1"/>
    </source>
</evidence>
<gene>
    <name evidence="2" type="ORF">GCM10008939_34220</name>
</gene>
<dbReference type="Gene3D" id="3.90.1200.10">
    <property type="match status" value="1"/>
</dbReference>
<feature type="domain" description="Aminoglycoside phosphotransferase" evidence="1">
    <location>
        <begin position="32"/>
        <end position="122"/>
    </location>
</feature>
<dbReference type="InterPro" id="IPR011009">
    <property type="entry name" value="Kinase-like_dom_sf"/>
</dbReference>
<accession>A0A917PPY6</accession>
<sequence length="182" mass="20536">MPHHPFSTLLEGGEALLRDETVLRGWGLNDGQRRDLIAAVPNLRRLWKLVDALKLPDGPVHGDIHPKNALWDGQRIRLFDWSEASVAHPLTDIGWFVGQLARQKWPLVESDPDLARKLATTYLQALGLPGAHAEMAAAVPLALLQRAVVYDATFREWAPPRPQYVPYFLRRMLAELRMPSLS</sequence>